<protein>
    <submittedName>
        <fullName evidence="1">Uncharacterized protein</fullName>
    </submittedName>
</protein>
<dbReference type="Proteomes" id="UP000886865">
    <property type="component" value="Unassembled WGS sequence"/>
</dbReference>
<dbReference type="AlphaFoldDB" id="A0A9D1JYN4"/>
<accession>A0A9D1JYN4</accession>
<reference evidence="1" key="1">
    <citation type="submission" date="2020-10" db="EMBL/GenBank/DDBJ databases">
        <authorList>
            <person name="Gilroy R."/>
        </authorList>
    </citation>
    <scope>NUCLEOTIDE SEQUENCE</scope>
    <source>
        <strain evidence="1">CHK152-2871</strain>
    </source>
</reference>
<evidence type="ECO:0000313" key="1">
    <source>
        <dbReference type="EMBL" id="HIS74887.1"/>
    </source>
</evidence>
<proteinExistence type="predicted"/>
<dbReference type="EMBL" id="DVJQ01000065">
    <property type="protein sequence ID" value="HIS74887.1"/>
    <property type="molecule type" value="Genomic_DNA"/>
</dbReference>
<name>A0A9D1JYN4_9BACT</name>
<gene>
    <name evidence="1" type="ORF">IAA86_07695</name>
</gene>
<sequence>MKKYKIFFLTTILLTAILTSFLFIIGDYCIKNVDGLYYKQDELAIFVWLRKKEKISAKLNKGENTIVLIAGSSVLFGTNSYIIENITGKNIINLGTHAGLTDYLFIWAQKNLKKGNIVVVPAEFGTCIEYNSLSDLKANYVIANDKDAYRSFDFMTKLKYINYFLTNMPKSFSVKKKNEQIEKLENRIPQNKWDKMYDHKYWNAKGDVIVHNAQKTEDINKIENFYFKKYKKLKLSKNFINFVKWCKDNDIEVYVTYPMIFPYKDRGSQEAKEYYENYKNLFIDNNINFIGKAEDSFMEKEDFLDGESHLNKNGADKRSVYLGNLINKYILN</sequence>
<comment type="caution">
    <text evidence="1">The sequence shown here is derived from an EMBL/GenBank/DDBJ whole genome shotgun (WGS) entry which is preliminary data.</text>
</comment>
<reference evidence="1" key="2">
    <citation type="journal article" date="2021" name="PeerJ">
        <title>Extensive microbial diversity within the chicken gut microbiome revealed by metagenomics and culture.</title>
        <authorList>
            <person name="Gilroy R."/>
            <person name="Ravi A."/>
            <person name="Getino M."/>
            <person name="Pursley I."/>
            <person name="Horton D.L."/>
            <person name="Alikhan N.F."/>
            <person name="Baker D."/>
            <person name="Gharbi K."/>
            <person name="Hall N."/>
            <person name="Watson M."/>
            <person name="Adriaenssens E.M."/>
            <person name="Foster-Nyarko E."/>
            <person name="Jarju S."/>
            <person name="Secka A."/>
            <person name="Antonio M."/>
            <person name="Oren A."/>
            <person name="Chaudhuri R.R."/>
            <person name="La Ragione R."/>
            <person name="Hildebrand F."/>
            <person name="Pallen M.J."/>
        </authorList>
    </citation>
    <scope>NUCLEOTIDE SEQUENCE</scope>
    <source>
        <strain evidence="1">CHK152-2871</strain>
    </source>
</reference>
<organism evidence="1 2">
    <name type="scientific">Candidatus Galligastranaerophilus intestinavium</name>
    <dbReference type="NCBI Taxonomy" id="2840836"/>
    <lineage>
        <taxon>Bacteria</taxon>
        <taxon>Candidatus Galligastranaerophilus</taxon>
    </lineage>
</organism>
<evidence type="ECO:0000313" key="2">
    <source>
        <dbReference type="Proteomes" id="UP000886865"/>
    </source>
</evidence>